<proteinExistence type="predicted"/>
<dbReference type="AlphaFoldDB" id="A0AAV3EMB4"/>
<sequence>MSDYNSTINKEELAKSLARYESTLDQLVNLGLNVNPSRLKKYIEPYNQMIMRWGTESISSIVSNKQYASALFEVHQMVEIGEKLLELKHDNLTVALKKTLSGDELYSVDAKKKKTNSARDFSFELFMARYFKRAGYDLNFDTIADINATDEQDSIFIECKRPAKEETVGPNIQKALKQAIKRFDPNDKRNQKGIAAIDVTALINPEHEFLVPNDLSFISDVLKNADHAYAPAFQQAFSEYGTDCLSIIVYFSFPVFQLKDETIGIYDRCFSIPIYHEGSLSEDVFLRLNDKLMTSVGK</sequence>
<comment type="caution">
    <text evidence="1">The sequence shown here is derived from an EMBL/GenBank/DDBJ whole genome shotgun (WGS) entry which is preliminary data.</text>
</comment>
<dbReference type="InterPro" id="IPR011335">
    <property type="entry name" value="Restrct_endonuc-II-like"/>
</dbReference>
<protein>
    <recommendedName>
        <fullName evidence="3">Anti-bacteriophage protein A/HamA C-terminal domain-containing protein</fullName>
    </recommendedName>
</protein>
<evidence type="ECO:0000313" key="2">
    <source>
        <dbReference type="Proteomes" id="UP000004521"/>
    </source>
</evidence>
<dbReference type="SUPFAM" id="SSF52980">
    <property type="entry name" value="Restriction endonuclease-like"/>
    <property type="match status" value="1"/>
</dbReference>
<organism evidence="1 2">
    <name type="scientific">Aliivibrio fischeri SR5</name>
    <dbReference type="NCBI Taxonomy" id="1088719"/>
    <lineage>
        <taxon>Bacteria</taxon>
        <taxon>Pseudomonadati</taxon>
        <taxon>Pseudomonadota</taxon>
        <taxon>Gammaproteobacteria</taxon>
        <taxon>Vibrionales</taxon>
        <taxon>Vibrionaceae</taxon>
        <taxon>Aliivibrio</taxon>
    </lineage>
</organism>
<gene>
    <name evidence="1" type="ORF">VFSR5_2738</name>
</gene>
<reference evidence="1 2" key="1">
    <citation type="journal article" date="2012" name="J. Bacteriol.">
        <title>Draft Genome Sequence of Vibrio fischeri SR5, a Strain Isolated from the Light Organ of the Mediterranean Squid Sepiola robusta.</title>
        <authorList>
            <person name="Gyllborg M.C."/>
            <person name="Sahl J.W."/>
            <person name="Cronin D.C.III."/>
            <person name="Rasko D.A."/>
            <person name="Mandel M.J."/>
        </authorList>
    </citation>
    <scope>NUCLEOTIDE SEQUENCE [LARGE SCALE GENOMIC DNA]</scope>
    <source>
        <strain evidence="1 2">SR5</strain>
    </source>
</reference>
<dbReference type="Proteomes" id="UP000004521">
    <property type="component" value="Unassembled WGS sequence"/>
</dbReference>
<accession>A0AAV3EMB4</accession>
<dbReference type="EMBL" id="AHIH01000015">
    <property type="protein sequence ID" value="EHN68013.1"/>
    <property type="molecule type" value="Genomic_DNA"/>
</dbReference>
<dbReference type="RefSeq" id="WP_005424045.1">
    <property type="nucleotide sequence ID" value="NZ_JH584329.1"/>
</dbReference>
<name>A0AAV3EMB4_ALIFS</name>
<evidence type="ECO:0000313" key="1">
    <source>
        <dbReference type="EMBL" id="EHN68013.1"/>
    </source>
</evidence>
<evidence type="ECO:0008006" key="3">
    <source>
        <dbReference type="Google" id="ProtNLM"/>
    </source>
</evidence>